<evidence type="ECO:0000313" key="4">
    <source>
        <dbReference type="Proteomes" id="UP001153365"/>
    </source>
</evidence>
<protein>
    <recommendedName>
        <fullName evidence="2">F-box domain-containing protein</fullName>
    </recommendedName>
</protein>
<dbReference type="InterPro" id="IPR036047">
    <property type="entry name" value="F-box-like_dom_sf"/>
</dbReference>
<feature type="compositionally biased region" description="Basic and acidic residues" evidence="1">
    <location>
        <begin position="73"/>
        <end position="86"/>
    </location>
</feature>
<dbReference type="Gene3D" id="1.20.1280.50">
    <property type="match status" value="1"/>
</dbReference>
<keyword evidence="4" id="KW-1185">Reference proteome</keyword>
<feature type="region of interest" description="Disordered" evidence="1">
    <location>
        <begin position="15"/>
        <end position="86"/>
    </location>
</feature>
<sequence>MSSNTILQEAILRAASLREPKLNESSSQPPSDGEDNVLTRVHSPITSPTEQSRSTSPTRGTNSRNQSRAGLRARRELALREKRSSRDPLKRFPTDVMVRIFTIVGLGSDGYGGNLDGLTFSAAKDLLNCGLVCQKWRKSQAINYVWYKLCKHHTYSDSIEKEYEPLSWTKRDSQTSWPLKYKKMNQIKPNQVVKSDNIIQFSKIVPVDNTGHKNSKGVEELLGTRELNEKKWKQELDAKTSKAEARAYYKEFGGKKLKVKGGGIDKTGWEEREYFE</sequence>
<dbReference type="Pfam" id="PF12937">
    <property type="entry name" value="F-box-like"/>
    <property type="match status" value="1"/>
</dbReference>
<proteinExistence type="predicted"/>
<dbReference type="AlphaFoldDB" id="A0AAV0AVP7"/>
<evidence type="ECO:0000313" key="3">
    <source>
        <dbReference type="EMBL" id="CAH7674098.1"/>
    </source>
</evidence>
<accession>A0AAV0AVP7</accession>
<organism evidence="3 4">
    <name type="scientific">Phakopsora pachyrhizi</name>
    <name type="common">Asian soybean rust disease fungus</name>
    <dbReference type="NCBI Taxonomy" id="170000"/>
    <lineage>
        <taxon>Eukaryota</taxon>
        <taxon>Fungi</taxon>
        <taxon>Dikarya</taxon>
        <taxon>Basidiomycota</taxon>
        <taxon>Pucciniomycotina</taxon>
        <taxon>Pucciniomycetes</taxon>
        <taxon>Pucciniales</taxon>
        <taxon>Phakopsoraceae</taxon>
        <taxon>Phakopsora</taxon>
    </lineage>
</organism>
<dbReference type="EMBL" id="CALTRL010001903">
    <property type="protein sequence ID" value="CAH7674098.1"/>
    <property type="molecule type" value="Genomic_DNA"/>
</dbReference>
<dbReference type="InterPro" id="IPR001810">
    <property type="entry name" value="F-box_dom"/>
</dbReference>
<feature type="compositionally biased region" description="Polar residues" evidence="1">
    <location>
        <begin position="44"/>
        <end position="66"/>
    </location>
</feature>
<evidence type="ECO:0000256" key="1">
    <source>
        <dbReference type="SAM" id="MobiDB-lite"/>
    </source>
</evidence>
<gene>
    <name evidence="3" type="ORF">PPACK8108_LOCUS8997</name>
</gene>
<dbReference type="SUPFAM" id="SSF81383">
    <property type="entry name" value="F-box domain"/>
    <property type="match status" value="1"/>
</dbReference>
<dbReference type="Proteomes" id="UP001153365">
    <property type="component" value="Unassembled WGS sequence"/>
</dbReference>
<reference evidence="3" key="1">
    <citation type="submission" date="2022-06" db="EMBL/GenBank/DDBJ databases">
        <authorList>
            <consortium name="SYNGENTA / RWTH Aachen University"/>
        </authorList>
    </citation>
    <scope>NUCLEOTIDE SEQUENCE</scope>
</reference>
<comment type="caution">
    <text evidence="3">The sequence shown here is derived from an EMBL/GenBank/DDBJ whole genome shotgun (WGS) entry which is preliminary data.</text>
</comment>
<feature type="domain" description="F-box" evidence="2">
    <location>
        <begin position="93"/>
        <end position="151"/>
    </location>
</feature>
<evidence type="ECO:0000259" key="2">
    <source>
        <dbReference type="Pfam" id="PF12937"/>
    </source>
</evidence>
<name>A0AAV0AVP7_PHAPC</name>